<feature type="region of interest" description="Disordered" evidence="1">
    <location>
        <begin position="82"/>
        <end position="214"/>
    </location>
</feature>
<comment type="caution">
    <text evidence="2">The sequence shown here is derived from an EMBL/GenBank/DDBJ whole genome shotgun (WGS) entry which is preliminary data.</text>
</comment>
<protein>
    <submittedName>
        <fullName evidence="2">Uncharacterized protein</fullName>
    </submittedName>
</protein>
<dbReference type="OrthoDB" id="8194222at2759"/>
<keyword evidence="3" id="KW-1185">Reference proteome</keyword>
<reference evidence="2 3" key="1">
    <citation type="submission" date="2015-04" db="EMBL/GenBank/DDBJ databases">
        <title>Lasius niger genome sequencing.</title>
        <authorList>
            <person name="Konorov E.A."/>
            <person name="Nikitin M.A."/>
            <person name="Kirill M.V."/>
            <person name="Chang P."/>
        </authorList>
    </citation>
    <scope>NUCLEOTIDE SEQUENCE [LARGE SCALE GENOMIC DNA]</scope>
    <source>
        <tissue evidence="2">Whole</tissue>
    </source>
</reference>
<feature type="compositionally biased region" description="Basic residues" evidence="1">
    <location>
        <begin position="144"/>
        <end position="170"/>
    </location>
</feature>
<accession>A0A0J7K8H1</accession>
<evidence type="ECO:0000313" key="3">
    <source>
        <dbReference type="Proteomes" id="UP000036403"/>
    </source>
</evidence>
<dbReference type="STRING" id="67767.A0A0J7K8H1"/>
<feature type="compositionally biased region" description="Polar residues" evidence="1">
    <location>
        <begin position="82"/>
        <end position="102"/>
    </location>
</feature>
<evidence type="ECO:0000313" key="2">
    <source>
        <dbReference type="EMBL" id="KMQ86516.1"/>
    </source>
</evidence>
<dbReference type="Proteomes" id="UP000036403">
    <property type="component" value="Unassembled WGS sequence"/>
</dbReference>
<dbReference type="PaxDb" id="67767-A0A0J7K8H1"/>
<dbReference type="AlphaFoldDB" id="A0A0J7K8H1"/>
<sequence>MGYDVVELFGKTYRKCQTGEIAAKGFSISGIYPFNRYVFTEVNYLAAANEMIEKQQSHAIKSSSRITEESLTPVPNVHVTTIRKQQSQPGPSLSAQAGSSRVTPFDIVPIPQFKKRTSNRDRKPGRSAILSSSPYKKELEEAKKKKTEKRKKVEQKSAKVKGKRRRKRTPVGKNRDTNSFSNSSIDFNSDTSEEIGSSFEGTGRSTEQDAMFFL</sequence>
<evidence type="ECO:0000256" key="1">
    <source>
        <dbReference type="SAM" id="MobiDB-lite"/>
    </source>
</evidence>
<name>A0A0J7K8H1_LASNI</name>
<organism evidence="2 3">
    <name type="scientific">Lasius niger</name>
    <name type="common">Black garden ant</name>
    <dbReference type="NCBI Taxonomy" id="67767"/>
    <lineage>
        <taxon>Eukaryota</taxon>
        <taxon>Metazoa</taxon>
        <taxon>Ecdysozoa</taxon>
        <taxon>Arthropoda</taxon>
        <taxon>Hexapoda</taxon>
        <taxon>Insecta</taxon>
        <taxon>Pterygota</taxon>
        <taxon>Neoptera</taxon>
        <taxon>Endopterygota</taxon>
        <taxon>Hymenoptera</taxon>
        <taxon>Apocrita</taxon>
        <taxon>Aculeata</taxon>
        <taxon>Formicoidea</taxon>
        <taxon>Formicidae</taxon>
        <taxon>Formicinae</taxon>
        <taxon>Lasius</taxon>
        <taxon>Lasius</taxon>
    </lineage>
</organism>
<dbReference type="EMBL" id="LBMM01011960">
    <property type="protein sequence ID" value="KMQ86516.1"/>
    <property type="molecule type" value="Genomic_DNA"/>
</dbReference>
<gene>
    <name evidence="2" type="ORF">RF55_14475</name>
</gene>
<feature type="compositionally biased region" description="Low complexity" evidence="1">
    <location>
        <begin position="177"/>
        <end position="190"/>
    </location>
</feature>
<proteinExistence type="predicted"/>